<name>A0A518AMV3_9BACT</name>
<proteinExistence type="predicted"/>
<evidence type="ECO:0008006" key="5">
    <source>
        <dbReference type="Google" id="ProtNLM"/>
    </source>
</evidence>
<evidence type="ECO:0000256" key="1">
    <source>
        <dbReference type="SAM" id="MobiDB-lite"/>
    </source>
</evidence>
<dbReference type="EMBL" id="CP036278">
    <property type="protein sequence ID" value="QDU56059.1"/>
    <property type="molecule type" value="Genomic_DNA"/>
</dbReference>
<evidence type="ECO:0000313" key="4">
    <source>
        <dbReference type="Proteomes" id="UP000315750"/>
    </source>
</evidence>
<dbReference type="OrthoDB" id="258964at2"/>
<feature type="region of interest" description="Disordered" evidence="1">
    <location>
        <begin position="457"/>
        <end position="485"/>
    </location>
</feature>
<dbReference type="KEGG" id="amuc:Pan181_22620"/>
<feature type="compositionally biased region" description="Low complexity" evidence="1">
    <location>
        <begin position="249"/>
        <end position="265"/>
    </location>
</feature>
<protein>
    <recommendedName>
        <fullName evidence="5">Chromosome partition protein Smc</fullName>
    </recommendedName>
</protein>
<keyword evidence="4" id="KW-1185">Reference proteome</keyword>
<organism evidence="3 4">
    <name type="scientific">Aeoliella mucimassa</name>
    <dbReference type="NCBI Taxonomy" id="2527972"/>
    <lineage>
        <taxon>Bacteria</taxon>
        <taxon>Pseudomonadati</taxon>
        <taxon>Planctomycetota</taxon>
        <taxon>Planctomycetia</taxon>
        <taxon>Pirellulales</taxon>
        <taxon>Lacipirellulaceae</taxon>
        <taxon>Aeoliella</taxon>
    </lineage>
</organism>
<keyword evidence="2" id="KW-0732">Signal</keyword>
<feature type="region of interest" description="Disordered" evidence="1">
    <location>
        <begin position="159"/>
        <end position="309"/>
    </location>
</feature>
<gene>
    <name evidence="3" type="ORF">Pan181_22620</name>
</gene>
<feature type="compositionally biased region" description="Basic and acidic residues" evidence="1">
    <location>
        <begin position="282"/>
        <end position="309"/>
    </location>
</feature>
<evidence type="ECO:0000256" key="2">
    <source>
        <dbReference type="SAM" id="SignalP"/>
    </source>
</evidence>
<dbReference type="Proteomes" id="UP000315750">
    <property type="component" value="Chromosome"/>
</dbReference>
<reference evidence="3 4" key="1">
    <citation type="submission" date="2019-02" db="EMBL/GenBank/DDBJ databases">
        <title>Deep-cultivation of Planctomycetes and their phenomic and genomic characterization uncovers novel biology.</title>
        <authorList>
            <person name="Wiegand S."/>
            <person name="Jogler M."/>
            <person name="Boedeker C."/>
            <person name="Pinto D."/>
            <person name="Vollmers J."/>
            <person name="Rivas-Marin E."/>
            <person name="Kohn T."/>
            <person name="Peeters S.H."/>
            <person name="Heuer A."/>
            <person name="Rast P."/>
            <person name="Oberbeckmann S."/>
            <person name="Bunk B."/>
            <person name="Jeske O."/>
            <person name="Meyerdierks A."/>
            <person name="Storesund J.E."/>
            <person name="Kallscheuer N."/>
            <person name="Luecker S."/>
            <person name="Lage O.M."/>
            <person name="Pohl T."/>
            <person name="Merkel B.J."/>
            <person name="Hornburger P."/>
            <person name="Mueller R.-W."/>
            <person name="Bruemmer F."/>
            <person name="Labrenz M."/>
            <person name="Spormann A.M."/>
            <person name="Op den Camp H."/>
            <person name="Overmann J."/>
            <person name="Amann R."/>
            <person name="Jetten M.S.M."/>
            <person name="Mascher T."/>
            <person name="Medema M.H."/>
            <person name="Devos D.P."/>
            <person name="Kaster A.-K."/>
            <person name="Ovreas L."/>
            <person name="Rohde M."/>
            <person name="Galperin M.Y."/>
            <person name="Jogler C."/>
        </authorList>
    </citation>
    <scope>NUCLEOTIDE SEQUENCE [LARGE SCALE GENOMIC DNA]</scope>
    <source>
        <strain evidence="3 4">Pan181</strain>
    </source>
</reference>
<feature type="compositionally biased region" description="Low complexity" evidence="1">
    <location>
        <begin position="197"/>
        <end position="235"/>
    </location>
</feature>
<feature type="compositionally biased region" description="Gly residues" evidence="1">
    <location>
        <begin position="236"/>
        <end position="248"/>
    </location>
</feature>
<dbReference type="RefSeq" id="WP_145246820.1">
    <property type="nucleotide sequence ID" value="NZ_CP036278.1"/>
</dbReference>
<evidence type="ECO:0000313" key="3">
    <source>
        <dbReference type="EMBL" id="QDU56059.1"/>
    </source>
</evidence>
<dbReference type="AlphaFoldDB" id="A0A518AMV3"/>
<feature type="compositionally biased region" description="Basic and acidic residues" evidence="1">
    <location>
        <begin position="169"/>
        <end position="180"/>
    </location>
</feature>
<feature type="signal peptide" evidence="2">
    <location>
        <begin position="1"/>
        <end position="29"/>
    </location>
</feature>
<accession>A0A518AMV3</accession>
<sequence length="547" mass="59908" precursor="true">MLRISEHHRPGTLLLLAALLLALPHTLWAQDEALTDSKAPTGLTLEQERLGSRFERLEAVAARLAELAEKSEPEHAEQLRRAIKASREKGLAERFGSIVNLLETERLSAAATDQEELKAELELLLQVLLEDPNDSEREAMKRFLKGQIQELGKLIRQQRSLRNQNQEGADAKRLADKQSDVNESADDVQKALEENSEGGSESKSSESQGAEAQSGESQGAQSQGGEAPGSESQGGESQGGESQGGESQGGESQEGESPSGESQAQPPQESNDPIQKAAQRVAEARRAMEQAEKKLRDAKRNEAEAEQREAQRELEAARAELERILRQLREEEMERLLAKLVARFKEMLAKQQSIYEETVTIHEASSQASTRNLMLQTIRLSRREAELVRDAEKALTLLREDGTSIAFPETTEQIAEDMQSVTARLATGSAGPITQTVELDIIAGIQDMIGALEQARDELAQQQGSPPPPGEGGGGSPGESPLVPKLAELRMIRTLQARVYKRTQDLGGLADNPQVKPAELAAELEKLADRQERIFEATRDLNSDANR</sequence>
<feature type="chain" id="PRO_5022243244" description="Chromosome partition protein Smc" evidence="2">
    <location>
        <begin position="30"/>
        <end position="547"/>
    </location>
</feature>